<organism evidence="2 3">
    <name type="scientific">Nonomuraea rubra</name>
    <dbReference type="NCBI Taxonomy" id="46180"/>
    <lineage>
        <taxon>Bacteria</taxon>
        <taxon>Bacillati</taxon>
        <taxon>Actinomycetota</taxon>
        <taxon>Actinomycetes</taxon>
        <taxon>Streptosporangiales</taxon>
        <taxon>Streptosporangiaceae</taxon>
        <taxon>Nonomuraea</taxon>
    </lineage>
</organism>
<dbReference type="AlphaFoldDB" id="A0A7X0NXH7"/>
<dbReference type="Gene3D" id="3.40.50.720">
    <property type="entry name" value="NAD(P)-binding Rossmann-like Domain"/>
    <property type="match status" value="1"/>
</dbReference>
<dbReference type="InterPro" id="IPR036291">
    <property type="entry name" value="NAD(P)-bd_dom_sf"/>
</dbReference>
<reference evidence="2 3" key="1">
    <citation type="submission" date="2020-08" db="EMBL/GenBank/DDBJ databases">
        <title>Sequencing the genomes of 1000 actinobacteria strains.</title>
        <authorList>
            <person name="Klenk H.-P."/>
        </authorList>
    </citation>
    <scope>NUCLEOTIDE SEQUENCE [LARGE SCALE GENOMIC DNA]</scope>
    <source>
        <strain evidence="2 3">DSM 43768</strain>
    </source>
</reference>
<protein>
    <submittedName>
        <fullName evidence="2">Uncharacterized protein YbjT (DUF2867 family)</fullName>
    </submittedName>
</protein>
<dbReference type="Proteomes" id="UP000565579">
    <property type="component" value="Unassembled WGS sequence"/>
</dbReference>
<keyword evidence="3" id="KW-1185">Reference proteome</keyword>
<dbReference type="PANTHER" id="PTHR43162">
    <property type="match status" value="1"/>
</dbReference>
<accession>A0A7X0NXH7</accession>
<dbReference type="PANTHER" id="PTHR43162:SF1">
    <property type="entry name" value="PRESTALK A DIFFERENTIATION PROTEIN A"/>
    <property type="match status" value="1"/>
</dbReference>
<gene>
    <name evidence="2" type="ORF">HD593_006019</name>
</gene>
<dbReference type="EMBL" id="JACHMI010000001">
    <property type="protein sequence ID" value="MBB6551224.1"/>
    <property type="molecule type" value="Genomic_DNA"/>
</dbReference>
<evidence type="ECO:0000259" key="1">
    <source>
        <dbReference type="Pfam" id="PF13460"/>
    </source>
</evidence>
<proteinExistence type="predicted"/>
<evidence type="ECO:0000313" key="2">
    <source>
        <dbReference type="EMBL" id="MBB6551224.1"/>
    </source>
</evidence>
<evidence type="ECO:0000313" key="3">
    <source>
        <dbReference type="Proteomes" id="UP000565579"/>
    </source>
</evidence>
<dbReference type="InterPro" id="IPR016040">
    <property type="entry name" value="NAD(P)-bd_dom"/>
</dbReference>
<dbReference type="InterPro" id="IPR051604">
    <property type="entry name" value="Ergot_Alk_Oxidoreductase"/>
</dbReference>
<name>A0A7X0NXH7_9ACTN</name>
<dbReference type="Pfam" id="PF13460">
    <property type="entry name" value="NAD_binding_10"/>
    <property type="match status" value="1"/>
</dbReference>
<feature type="domain" description="NAD(P)-binding" evidence="1">
    <location>
        <begin position="28"/>
        <end position="196"/>
    </location>
</feature>
<dbReference type="RefSeq" id="WP_185105350.1">
    <property type="nucleotide sequence ID" value="NZ_BAAAXY010000010.1"/>
</dbReference>
<dbReference type="SUPFAM" id="SSF51735">
    <property type="entry name" value="NAD(P)-binding Rossmann-fold domains"/>
    <property type="match status" value="1"/>
</dbReference>
<comment type="caution">
    <text evidence="2">The sequence shown here is derived from an EMBL/GenBank/DDBJ whole genome shotgun (WGS) entry which is preliminary data.</text>
</comment>
<sequence length="301" mass="32805">MTRSSSTGPRLKETKKLKEIPTMILVTGATGNVGSHVVRQLLEEGEKVRVMSRNPSGHAFPDQVQVVTGDLTQPETLSEALSGIERAFLFPVFQGVDGFLDVAKRAGLRHVVMLSSVSVTWPEPGWVGEVHLRLERSVEASGLAWTFVRPDGLTTNDLVWAPQIIEGDVVRGRYGEAETAPIDPRDIAAVAVRSLLDGRAGEGYSVTGPQSLTQIDRVRVIAETIGRPLRWEEQSEDWFRDEMARADMPAPGIDDYVNLLTARVGKPTEVLPTVEQVTGRPPFTYAQWVADHAAAFGAASA</sequence>